<keyword evidence="1" id="KW-1133">Transmembrane helix</keyword>
<keyword evidence="3" id="KW-1185">Reference proteome</keyword>
<dbReference type="RefSeq" id="WP_345470026.1">
    <property type="nucleotide sequence ID" value="NZ_CP125942.1"/>
</dbReference>
<gene>
    <name evidence="2" type="ORF">QMQ05_11060</name>
</gene>
<dbReference type="AlphaFoldDB" id="A0AAU6WBK5"/>
<reference evidence="2 3" key="1">
    <citation type="submission" date="2023-05" db="EMBL/GenBank/DDBJ databases">
        <title>Glutamicibacter sp. B1, complete genome.</title>
        <authorList>
            <person name="Long Y.H."/>
            <person name="Fang T."/>
            <person name="Li X.Y."/>
        </authorList>
    </citation>
    <scope>NUCLEOTIDE SEQUENCE [LARGE SCALE GENOMIC DNA]</scope>
    <source>
        <strain evidence="2 3">B1</strain>
    </source>
</reference>
<accession>A0AAU6WBK5</accession>
<name>A0AAU6WBK5_9MICC</name>
<feature type="transmembrane region" description="Helical" evidence="1">
    <location>
        <begin position="36"/>
        <end position="54"/>
    </location>
</feature>
<keyword evidence="1" id="KW-0812">Transmembrane</keyword>
<feature type="transmembrane region" description="Helical" evidence="1">
    <location>
        <begin position="122"/>
        <end position="141"/>
    </location>
</feature>
<evidence type="ECO:0000256" key="1">
    <source>
        <dbReference type="SAM" id="Phobius"/>
    </source>
</evidence>
<dbReference type="EMBL" id="CP125942">
    <property type="protein sequence ID" value="XAO44894.1"/>
    <property type="molecule type" value="Genomic_DNA"/>
</dbReference>
<keyword evidence="1" id="KW-0472">Membrane</keyword>
<evidence type="ECO:0000313" key="2">
    <source>
        <dbReference type="EMBL" id="XAO44894.1"/>
    </source>
</evidence>
<dbReference type="Proteomes" id="UP001486888">
    <property type="component" value="Chromosome"/>
</dbReference>
<organism evidence="2 3">
    <name type="scientific">Glutamicibacter ectropisis</name>
    <dbReference type="NCBI Taxonomy" id="3046593"/>
    <lineage>
        <taxon>Bacteria</taxon>
        <taxon>Bacillati</taxon>
        <taxon>Actinomycetota</taxon>
        <taxon>Actinomycetes</taxon>
        <taxon>Micrococcales</taxon>
        <taxon>Micrococcaceae</taxon>
        <taxon>Glutamicibacter</taxon>
    </lineage>
</organism>
<feature type="transmembrane region" description="Helical" evidence="1">
    <location>
        <begin position="60"/>
        <end position="77"/>
    </location>
</feature>
<dbReference type="KEGG" id="gey:QMQ05_11060"/>
<evidence type="ECO:0000313" key="3">
    <source>
        <dbReference type="Proteomes" id="UP001486888"/>
    </source>
</evidence>
<protein>
    <submittedName>
        <fullName evidence="2">Uncharacterized protein</fullName>
    </submittedName>
</protein>
<sequence length="143" mass="15877">MASEESRNVPLLSPEQARDLLGSIPRRPRRIFTSRDHISTAATVILSFTAGVIALAGHPWWAAPLALGAIVIAHGWIKSRQDRPNEPRLKGVFVATAFTIWLLIPIWRGLVHGETIPFPEALIFAGLAPTAWLVLYFVLLIRR</sequence>
<proteinExistence type="predicted"/>
<feature type="transmembrane region" description="Helical" evidence="1">
    <location>
        <begin position="89"/>
        <end position="110"/>
    </location>
</feature>